<dbReference type="Proteomes" id="UP000035955">
    <property type="component" value="Unassembled WGS sequence"/>
</dbReference>
<evidence type="ECO:0000313" key="3">
    <source>
        <dbReference type="Proteomes" id="UP000035955"/>
    </source>
</evidence>
<reference evidence="2 3" key="1">
    <citation type="submission" date="2015-03" db="EMBL/GenBank/DDBJ databases">
        <title>Genome sequencing of Methylobacterium variabile DSM 16961.</title>
        <authorList>
            <person name="Chaudhry V."/>
            <person name="Patil P.B."/>
        </authorList>
    </citation>
    <scope>NUCLEOTIDE SEQUENCE [LARGE SCALE GENOMIC DNA]</scope>
    <source>
        <strain evidence="2 3">DSM 16961</strain>
    </source>
</reference>
<dbReference type="InterPro" id="IPR018728">
    <property type="entry name" value="DUF2268"/>
</dbReference>
<dbReference type="AlphaFoldDB" id="A0A0J6T2C1"/>
<dbReference type="EMBL" id="LABY01000051">
    <property type="protein sequence ID" value="KMO40149.1"/>
    <property type="molecule type" value="Genomic_DNA"/>
</dbReference>
<gene>
    <name evidence="2" type="ORF">VQ02_08430</name>
</gene>
<comment type="caution">
    <text evidence="2">The sequence shown here is derived from an EMBL/GenBank/DDBJ whole genome shotgun (WGS) entry which is preliminary data.</text>
</comment>
<evidence type="ECO:0000313" key="2">
    <source>
        <dbReference type="EMBL" id="KMO40149.1"/>
    </source>
</evidence>
<dbReference type="Pfam" id="PF10026">
    <property type="entry name" value="DUF2268"/>
    <property type="match status" value="1"/>
</dbReference>
<dbReference type="RefSeq" id="WP_048443732.1">
    <property type="nucleotide sequence ID" value="NZ_LABY01000051.1"/>
</dbReference>
<proteinExistence type="predicted"/>
<dbReference type="OrthoDB" id="69012at2"/>
<evidence type="ECO:0000259" key="1">
    <source>
        <dbReference type="Pfam" id="PF10026"/>
    </source>
</evidence>
<accession>A0A0J6T2C1</accession>
<feature type="domain" description="DUF2268" evidence="1">
    <location>
        <begin position="82"/>
        <end position="210"/>
    </location>
</feature>
<organism evidence="2 3">
    <name type="scientific">Methylobacterium variabile</name>
    <dbReference type="NCBI Taxonomy" id="298794"/>
    <lineage>
        <taxon>Bacteria</taxon>
        <taxon>Pseudomonadati</taxon>
        <taxon>Pseudomonadota</taxon>
        <taxon>Alphaproteobacteria</taxon>
        <taxon>Hyphomicrobiales</taxon>
        <taxon>Methylobacteriaceae</taxon>
        <taxon>Methylobacterium</taxon>
    </lineage>
</organism>
<dbReference type="PATRIC" id="fig|298794.3.peg.6139"/>
<name>A0A0J6T2C1_9HYPH</name>
<keyword evidence="3" id="KW-1185">Reference proteome</keyword>
<sequence length="221" mass="24073">MSWHLHWLEASGDLRPWRAAITAEVEVARKAVAAMLPVPPLEILVQRLPGAVIPETGTTGQTIRKSLFSLTVDPDNPNFERSVRDGDLHRTVAHEVHHCLRTAGPGSGWTLGEALVSEGLAGQFVNHLFGSPPAPWERAVTDEVLKANLPDNATLIGNGHDHRAWFFGLGGRYPRWLGDRLGYRIVGDWLAAQAAISGDTWVNVPAHDVIRAASGRTLSNL</sequence>
<protein>
    <recommendedName>
        <fullName evidence="1">DUF2268 domain-containing protein</fullName>
    </recommendedName>
</protein>